<dbReference type="PANTHER" id="PTHR48014:SF3">
    <property type="entry name" value="PROTEIN KINASE DOMAIN-CONTAINING PROTEIN"/>
    <property type="match status" value="1"/>
</dbReference>
<dbReference type="SUPFAM" id="SSF56112">
    <property type="entry name" value="Protein kinase-like (PK-like)"/>
    <property type="match status" value="1"/>
</dbReference>
<dbReference type="InterPro" id="IPR047173">
    <property type="entry name" value="STRAD_A/B-like"/>
</dbReference>
<accession>A0AAV9KTF8</accession>
<dbReference type="AlphaFoldDB" id="A0AAV9KTF8"/>
<comment type="similarity">
    <text evidence="1">Belongs to the protein kinase superfamily. STE Ser/Thr protein kinase family. STE20 subfamily.</text>
</comment>
<dbReference type="PANTHER" id="PTHR48014">
    <property type="entry name" value="SERINE/THREONINE-PROTEIN KINASE FRAY2"/>
    <property type="match status" value="1"/>
</dbReference>
<evidence type="ECO:0000313" key="3">
    <source>
        <dbReference type="EMBL" id="KAK4716756.1"/>
    </source>
</evidence>
<comment type="caution">
    <text evidence="3">The sequence shown here is derived from an EMBL/GenBank/DDBJ whole genome shotgun (WGS) entry which is preliminary data.</text>
</comment>
<sequence>MSEGSLCYILSSRFHNGLLEDCIVIALKQALLGLFDLHNSGLIHKCFSAGNIYVNFNQRSSSNVEIRLGFAATIYGSELESPLFVSHGRELGIDSTVSIPPRNHGGLSLNKWAAAPEVFYSKCVEDLSLVQSPLFLYDDACTVHSDICLVGVAALELAYGNLRISSRKEFEAMIKRSRRLPDKLEDLLEEINVEEGKGEMKKAVVYVNDKLKYVKGKRRFSKEFEELVLDCLSSKESTRPSVGDLL</sequence>
<evidence type="ECO:0000313" key="4">
    <source>
        <dbReference type="Proteomes" id="UP001311915"/>
    </source>
</evidence>
<dbReference type="GO" id="GO:0004672">
    <property type="term" value="F:protein kinase activity"/>
    <property type="evidence" value="ECO:0007669"/>
    <property type="project" value="InterPro"/>
</dbReference>
<protein>
    <recommendedName>
        <fullName evidence="2">Protein kinase domain-containing protein</fullName>
    </recommendedName>
</protein>
<keyword evidence="4" id="KW-1185">Reference proteome</keyword>
<organism evidence="3 4">
    <name type="scientific">Solanum pinnatisectum</name>
    <name type="common">tansyleaf nightshade</name>
    <dbReference type="NCBI Taxonomy" id="50273"/>
    <lineage>
        <taxon>Eukaryota</taxon>
        <taxon>Viridiplantae</taxon>
        <taxon>Streptophyta</taxon>
        <taxon>Embryophyta</taxon>
        <taxon>Tracheophyta</taxon>
        <taxon>Spermatophyta</taxon>
        <taxon>Magnoliopsida</taxon>
        <taxon>eudicotyledons</taxon>
        <taxon>Gunneridae</taxon>
        <taxon>Pentapetalae</taxon>
        <taxon>asterids</taxon>
        <taxon>lamiids</taxon>
        <taxon>Solanales</taxon>
        <taxon>Solanaceae</taxon>
        <taxon>Solanoideae</taxon>
        <taxon>Solaneae</taxon>
        <taxon>Solanum</taxon>
    </lineage>
</organism>
<reference evidence="3 4" key="1">
    <citation type="submission" date="2023-10" db="EMBL/GenBank/DDBJ databases">
        <title>Genome-Wide Identification Analysis in wild type Solanum Pinnatisectum Reveals Some Genes Defensing Phytophthora Infestans.</title>
        <authorList>
            <person name="Sun C."/>
        </authorList>
    </citation>
    <scope>NUCLEOTIDE SEQUENCE [LARGE SCALE GENOMIC DNA]</scope>
    <source>
        <strain evidence="3">LQN</strain>
        <tissue evidence="3">Leaf</tissue>
    </source>
</reference>
<evidence type="ECO:0000256" key="1">
    <source>
        <dbReference type="ARBA" id="ARBA00008874"/>
    </source>
</evidence>
<feature type="domain" description="Protein kinase" evidence="2">
    <location>
        <begin position="1"/>
        <end position="246"/>
    </location>
</feature>
<dbReference type="InterPro" id="IPR000719">
    <property type="entry name" value="Prot_kinase_dom"/>
</dbReference>
<dbReference type="Gene3D" id="1.10.510.10">
    <property type="entry name" value="Transferase(Phosphotransferase) domain 1"/>
    <property type="match status" value="1"/>
</dbReference>
<gene>
    <name evidence="3" type="ORF">R3W88_015094</name>
</gene>
<dbReference type="InterPro" id="IPR011009">
    <property type="entry name" value="Kinase-like_dom_sf"/>
</dbReference>
<dbReference type="GO" id="GO:0043539">
    <property type="term" value="F:protein serine/threonine kinase activator activity"/>
    <property type="evidence" value="ECO:0007669"/>
    <property type="project" value="InterPro"/>
</dbReference>
<dbReference type="Proteomes" id="UP001311915">
    <property type="component" value="Unassembled WGS sequence"/>
</dbReference>
<evidence type="ECO:0000259" key="2">
    <source>
        <dbReference type="PROSITE" id="PS50011"/>
    </source>
</evidence>
<proteinExistence type="inferred from homology"/>
<dbReference type="PROSITE" id="PS50011">
    <property type="entry name" value="PROTEIN_KINASE_DOM"/>
    <property type="match status" value="1"/>
</dbReference>
<dbReference type="EMBL" id="JAWPEI010000009">
    <property type="protein sequence ID" value="KAK4716756.1"/>
    <property type="molecule type" value="Genomic_DNA"/>
</dbReference>
<dbReference type="GO" id="GO:0005524">
    <property type="term" value="F:ATP binding"/>
    <property type="evidence" value="ECO:0007669"/>
    <property type="project" value="InterPro"/>
</dbReference>
<name>A0AAV9KTF8_9SOLN</name>